<dbReference type="EMBL" id="JADIKF010000040">
    <property type="protein sequence ID" value="MBM7131265.1"/>
    <property type="molecule type" value="Genomic_DNA"/>
</dbReference>
<keyword evidence="2" id="KW-1185">Reference proteome</keyword>
<evidence type="ECO:0000313" key="2">
    <source>
        <dbReference type="Proteomes" id="UP001430193"/>
    </source>
</evidence>
<dbReference type="RefSeq" id="WP_204632855.1">
    <property type="nucleotide sequence ID" value="NZ_BSOC01000005.1"/>
</dbReference>
<proteinExistence type="predicted"/>
<organism evidence="1 2">
    <name type="scientific">Dyella mobilis</name>
    <dbReference type="NCBI Taxonomy" id="1849582"/>
    <lineage>
        <taxon>Bacteria</taxon>
        <taxon>Pseudomonadati</taxon>
        <taxon>Pseudomonadota</taxon>
        <taxon>Gammaproteobacteria</taxon>
        <taxon>Lysobacterales</taxon>
        <taxon>Rhodanobacteraceae</taxon>
        <taxon>Dyella</taxon>
    </lineage>
</organism>
<dbReference type="Proteomes" id="UP001430193">
    <property type="component" value="Unassembled WGS sequence"/>
</dbReference>
<sequence length="74" mass="8158">MKYADGQRVLAGDVVEIDGRYHGVVIAAIDDKSYLPGGEDWEYLGTGAMIDTDFGGLVHYPEDNEELVLVRRAD</sequence>
<accession>A0ABS2KJC1</accession>
<reference evidence="1" key="1">
    <citation type="submission" date="2020-10" db="EMBL/GenBank/DDBJ databases">
        <title>Phylogeny of dyella-like bacteria.</title>
        <authorList>
            <person name="Fu J."/>
        </authorList>
    </citation>
    <scope>NUCLEOTIDE SEQUENCE</scope>
    <source>
        <strain evidence="1">DHON07</strain>
    </source>
</reference>
<name>A0ABS2KJC1_9GAMM</name>
<evidence type="ECO:0000313" key="1">
    <source>
        <dbReference type="EMBL" id="MBM7131265.1"/>
    </source>
</evidence>
<comment type="caution">
    <text evidence="1">The sequence shown here is derived from an EMBL/GenBank/DDBJ whole genome shotgun (WGS) entry which is preliminary data.</text>
</comment>
<gene>
    <name evidence="1" type="ORF">ISS99_17190</name>
</gene>
<protein>
    <submittedName>
        <fullName evidence="1">Uncharacterized protein</fullName>
    </submittedName>
</protein>